<dbReference type="SMART" id="SM00904">
    <property type="entry name" value="Flavokinase"/>
    <property type="match status" value="1"/>
</dbReference>
<keyword evidence="7 15" id="KW-0548">Nucleotidyltransferase</keyword>
<evidence type="ECO:0000256" key="10">
    <source>
        <dbReference type="ARBA" id="ARBA00022827"/>
    </source>
</evidence>
<evidence type="ECO:0000256" key="14">
    <source>
        <dbReference type="ARBA" id="ARBA00049494"/>
    </source>
</evidence>
<dbReference type="RefSeq" id="WP_229788273.1">
    <property type="nucleotide sequence ID" value="NZ_BMQT01000002.1"/>
</dbReference>
<comment type="function">
    <text evidence="1">Catalyzes the phosphorylation of riboflavin to FMN followed by the adenylation of FMN to FAD.</text>
</comment>
<dbReference type="EMBL" id="JACHXG010000004">
    <property type="protein sequence ID" value="MBB3089484.1"/>
    <property type="molecule type" value="Genomic_DNA"/>
</dbReference>
<dbReference type="SUPFAM" id="SSF52374">
    <property type="entry name" value="Nucleotidylyl transferase"/>
    <property type="match status" value="1"/>
</dbReference>
<dbReference type="SUPFAM" id="SSF82114">
    <property type="entry name" value="Riboflavin kinase-like"/>
    <property type="match status" value="1"/>
</dbReference>
<evidence type="ECO:0000256" key="7">
    <source>
        <dbReference type="ARBA" id="ARBA00022695"/>
    </source>
</evidence>
<name>A0A7W5F8Q7_9ACTN</name>
<dbReference type="UniPathway" id="UPA00276">
    <property type="reaction ID" value="UER00406"/>
</dbReference>
<dbReference type="NCBIfam" id="TIGR00125">
    <property type="entry name" value="cyt_tran_rel"/>
    <property type="match status" value="1"/>
</dbReference>
<dbReference type="FunFam" id="2.40.30.30:FF:000003">
    <property type="entry name" value="Riboflavin biosynthesis protein"/>
    <property type="match status" value="1"/>
</dbReference>
<dbReference type="PANTHER" id="PTHR22749:SF6">
    <property type="entry name" value="RIBOFLAVIN KINASE"/>
    <property type="match status" value="1"/>
</dbReference>
<keyword evidence="5 15" id="KW-0288">FMN</keyword>
<reference evidence="17 18" key="1">
    <citation type="submission" date="2020-08" db="EMBL/GenBank/DDBJ databases">
        <title>Genomic Encyclopedia of Type Strains, Phase III (KMG-III): the genomes of soil and plant-associated and newly described type strains.</title>
        <authorList>
            <person name="Whitman W."/>
        </authorList>
    </citation>
    <scope>NUCLEOTIDE SEQUENCE [LARGE SCALE GENOMIC DNA]</scope>
    <source>
        <strain evidence="17 18">CECT 3302</strain>
    </source>
</reference>
<dbReference type="GO" id="GO:0006747">
    <property type="term" value="P:FAD biosynthetic process"/>
    <property type="evidence" value="ECO:0007669"/>
    <property type="project" value="UniProtKB-UniRule"/>
</dbReference>
<dbReference type="InterPro" id="IPR015864">
    <property type="entry name" value="FAD_synthase"/>
</dbReference>
<gene>
    <name evidence="17" type="ORF">FHS12_002430</name>
</gene>
<dbReference type="EC" id="2.7.7.2" evidence="15"/>
<comment type="catalytic activity">
    <reaction evidence="14 15">
        <text>FMN + ATP + H(+) = FAD + diphosphate</text>
        <dbReference type="Rhea" id="RHEA:17237"/>
        <dbReference type="ChEBI" id="CHEBI:15378"/>
        <dbReference type="ChEBI" id="CHEBI:30616"/>
        <dbReference type="ChEBI" id="CHEBI:33019"/>
        <dbReference type="ChEBI" id="CHEBI:57692"/>
        <dbReference type="ChEBI" id="CHEBI:58210"/>
        <dbReference type="EC" id="2.7.7.2"/>
    </reaction>
</comment>
<dbReference type="NCBIfam" id="NF004160">
    <property type="entry name" value="PRK05627.1-3"/>
    <property type="match status" value="1"/>
</dbReference>
<keyword evidence="4 15" id="KW-0285">Flavoprotein</keyword>
<dbReference type="Gene3D" id="3.40.50.620">
    <property type="entry name" value="HUPs"/>
    <property type="match status" value="1"/>
</dbReference>
<sequence>MFWRSLSEVPADLGRTCVVVGNFDGVHLGHQHVLRRGREVADAKELTLVAVTFDPHPMAVLRPEHAPGVLTTMEERAELLLAAGADAVLALPFDMEMANWSPDDFAQRVLVDALHAEACVVGANFRYGCKAAGDVADLVAYGKIHDFSAEGIPLDGGPQVWSSTYIRTCLAAGDVTGAAEALGRPYSVRGIVVKGDQRGRELGFPTANVPTDSLTAVPPDGIYAGWLTRRDTGERFPAAISVGTNPTFEGVVGRRVESYVLDRDDLELYGVEVEVAFVERLRGMVAFEGIDALVEQMRADVVRAREILAEQ</sequence>
<dbReference type="PANTHER" id="PTHR22749">
    <property type="entry name" value="RIBOFLAVIN KINASE/FMN ADENYLYLTRANSFERASE"/>
    <property type="match status" value="1"/>
</dbReference>
<dbReference type="UniPathway" id="UPA00277">
    <property type="reaction ID" value="UER00407"/>
</dbReference>
<dbReference type="Proteomes" id="UP000577707">
    <property type="component" value="Unassembled WGS sequence"/>
</dbReference>
<evidence type="ECO:0000259" key="16">
    <source>
        <dbReference type="SMART" id="SM00904"/>
    </source>
</evidence>
<evidence type="ECO:0000313" key="17">
    <source>
        <dbReference type="EMBL" id="MBB3089484.1"/>
    </source>
</evidence>
<feature type="domain" description="Riboflavin kinase" evidence="16">
    <location>
        <begin position="181"/>
        <end position="309"/>
    </location>
</feature>
<dbReference type="GO" id="GO:0009231">
    <property type="term" value="P:riboflavin biosynthetic process"/>
    <property type="evidence" value="ECO:0007669"/>
    <property type="project" value="InterPro"/>
</dbReference>
<keyword evidence="8 15" id="KW-0547">Nucleotide-binding</keyword>
<accession>A0A7W5F8Q7</accession>
<evidence type="ECO:0000256" key="11">
    <source>
        <dbReference type="ARBA" id="ARBA00022840"/>
    </source>
</evidence>
<dbReference type="EC" id="2.7.1.26" evidence="15"/>
<evidence type="ECO:0000256" key="3">
    <source>
        <dbReference type="ARBA" id="ARBA00005201"/>
    </source>
</evidence>
<dbReference type="NCBIfam" id="TIGR00083">
    <property type="entry name" value="ribF"/>
    <property type="match status" value="1"/>
</dbReference>
<evidence type="ECO:0000256" key="15">
    <source>
        <dbReference type="PIRNR" id="PIRNR004491"/>
    </source>
</evidence>
<evidence type="ECO:0000256" key="2">
    <source>
        <dbReference type="ARBA" id="ARBA00004726"/>
    </source>
</evidence>
<evidence type="ECO:0000256" key="8">
    <source>
        <dbReference type="ARBA" id="ARBA00022741"/>
    </source>
</evidence>
<dbReference type="InterPro" id="IPR023468">
    <property type="entry name" value="Riboflavin_kinase"/>
</dbReference>
<evidence type="ECO:0000256" key="12">
    <source>
        <dbReference type="ARBA" id="ARBA00023268"/>
    </source>
</evidence>
<organism evidence="17 18">
    <name type="scientific">Nocardioides albus</name>
    <dbReference type="NCBI Taxonomy" id="1841"/>
    <lineage>
        <taxon>Bacteria</taxon>
        <taxon>Bacillati</taxon>
        <taxon>Actinomycetota</taxon>
        <taxon>Actinomycetes</taxon>
        <taxon>Propionibacteriales</taxon>
        <taxon>Nocardioidaceae</taxon>
        <taxon>Nocardioides</taxon>
    </lineage>
</organism>
<dbReference type="GO" id="GO:0003919">
    <property type="term" value="F:FMN adenylyltransferase activity"/>
    <property type="evidence" value="ECO:0007669"/>
    <property type="project" value="UniProtKB-UniRule"/>
</dbReference>
<keyword evidence="6 15" id="KW-0808">Transferase</keyword>
<dbReference type="InterPro" id="IPR002606">
    <property type="entry name" value="Riboflavin_kinase_bac"/>
</dbReference>
<evidence type="ECO:0000256" key="4">
    <source>
        <dbReference type="ARBA" id="ARBA00022630"/>
    </source>
</evidence>
<evidence type="ECO:0000256" key="1">
    <source>
        <dbReference type="ARBA" id="ARBA00002121"/>
    </source>
</evidence>
<dbReference type="GO" id="GO:0008531">
    <property type="term" value="F:riboflavin kinase activity"/>
    <property type="evidence" value="ECO:0007669"/>
    <property type="project" value="UniProtKB-UniRule"/>
</dbReference>
<dbReference type="CDD" id="cd02064">
    <property type="entry name" value="FAD_synthetase_N"/>
    <property type="match status" value="1"/>
</dbReference>
<dbReference type="InterPro" id="IPR014729">
    <property type="entry name" value="Rossmann-like_a/b/a_fold"/>
</dbReference>
<keyword evidence="18" id="KW-1185">Reference proteome</keyword>
<comment type="similarity">
    <text evidence="15">Belongs to the ribF family.</text>
</comment>
<evidence type="ECO:0000313" key="18">
    <source>
        <dbReference type="Proteomes" id="UP000577707"/>
    </source>
</evidence>
<keyword evidence="9 15" id="KW-0418">Kinase</keyword>
<evidence type="ECO:0000256" key="5">
    <source>
        <dbReference type="ARBA" id="ARBA00022643"/>
    </source>
</evidence>
<dbReference type="InterPro" id="IPR015865">
    <property type="entry name" value="Riboflavin_kinase_bac/euk"/>
</dbReference>
<comment type="caution">
    <text evidence="17">The sequence shown here is derived from an EMBL/GenBank/DDBJ whole genome shotgun (WGS) entry which is preliminary data.</text>
</comment>
<evidence type="ECO:0000256" key="13">
    <source>
        <dbReference type="ARBA" id="ARBA00047880"/>
    </source>
</evidence>
<evidence type="ECO:0000256" key="6">
    <source>
        <dbReference type="ARBA" id="ARBA00022679"/>
    </source>
</evidence>
<dbReference type="PIRSF" id="PIRSF004491">
    <property type="entry name" value="FAD_Synth"/>
    <property type="match status" value="1"/>
</dbReference>
<dbReference type="Gene3D" id="2.40.30.30">
    <property type="entry name" value="Riboflavin kinase-like"/>
    <property type="match status" value="1"/>
</dbReference>
<protein>
    <recommendedName>
        <fullName evidence="15">Riboflavin biosynthesis protein</fullName>
    </recommendedName>
    <domain>
        <recommendedName>
            <fullName evidence="15">Riboflavin kinase</fullName>
            <ecNumber evidence="15">2.7.1.26</ecNumber>
        </recommendedName>
        <alternativeName>
            <fullName evidence="15">Flavokinase</fullName>
        </alternativeName>
    </domain>
    <domain>
        <recommendedName>
            <fullName evidence="15">FMN adenylyltransferase</fullName>
            <ecNumber evidence="15">2.7.7.2</ecNumber>
        </recommendedName>
        <alternativeName>
            <fullName evidence="15">FAD pyrophosphorylase</fullName>
        </alternativeName>
        <alternativeName>
            <fullName evidence="15">FAD synthase</fullName>
        </alternativeName>
    </domain>
</protein>
<keyword evidence="11 15" id="KW-0067">ATP-binding</keyword>
<keyword evidence="12" id="KW-0511">Multifunctional enzyme</keyword>
<evidence type="ECO:0000256" key="9">
    <source>
        <dbReference type="ARBA" id="ARBA00022777"/>
    </source>
</evidence>
<keyword evidence="10 15" id="KW-0274">FAD</keyword>
<dbReference type="GO" id="GO:0005524">
    <property type="term" value="F:ATP binding"/>
    <property type="evidence" value="ECO:0007669"/>
    <property type="project" value="UniProtKB-UniRule"/>
</dbReference>
<comment type="pathway">
    <text evidence="2 15">Cofactor biosynthesis; FAD biosynthesis; FAD from FMN: step 1/1.</text>
</comment>
<dbReference type="InterPro" id="IPR004821">
    <property type="entry name" value="Cyt_trans-like"/>
</dbReference>
<dbReference type="FunFam" id="3.40.50.620:FF:000021">
    <property type="entry name" value="Riboflavin biosynthesis protein"/>
    <property type="match status" value="1"/>
</dbReference>
<comment type="pathway">
    <text evidence="3 15">Cofactor biosynthesis; FMN biosynthesis; FMN from riboflavin (ATP route): step 1/1.</text>
</comment>
<dbReference type="InterPro" id="IPR023465">
    <property type="entry name" value="Riboflavin_kinase_dom_sf"/>
</dbReference>
<proteinExistence type="inferred from homology"/>
<dbReference type="Pfam" id="PF01687">
    <property type="entry name" value="Flavokinase"/>
    <property type="match status" value="1"/>
</dbReference>
<comment type="catalytic activity">
    <reaction evidence="13 15">
        <text>riboflavin + ATP = FMN + ADP + H(+)</text>
        <dbReference type="Rhea" id="RHEA:14357"/>
        <dbReference type="ChEBI" id="CHEBI:15378"/>
        <dbReference type="ChEBI" id="CHEBI:30616"/>
        <dbReference type="ChEBI" id="CHEBI:57986"/>
        <dbReference type="ChEBI" id="CHEBI:58210"/>
        <dbReference type="ChEBI" id="CHEBI:456216"/>
        <dbReference type="EC" id="2.7.1.26"/>
    </reaction>
</comment>
<dbReference type="AlphaFoldDB" id="A0A7W5F8Q7"/>
<dbReference type="Pfam" id="PF06574">
    <property type="entry name" value="FAD_syn"/>
    <property type="match status" value="1"/>
</dbReference>
<dbReference type="GO" id="GO:0009398">
    <property type="term" value="P:FMN biosynthetic process"/>
    <property type="evidence" value="ECO:0007669"/>
    <property type="project" value="UniProtKB-UniRule"/>
</dbReference>